<dbReference type="NCBIfam" id="TIGR04183">
    <property type="entry name" value="Por_Secre_tail"/>
    <property type="match status" value="1"/>
</dbReference>
<dbReference type="InterPro" id="IPR024079">
    <property type="entry name" value="MetalloPept_cat_dom_sf"/>
</dbReference>
<keyword evidence="3" id="KW-1185">Reference proteome</keyword>
<dbReference type="Gene3D" id="2.60.40.10">
    <property type="entry name" value="Immunoglobulins"/>
    <property type="match status" value="2"/>
</dbReference>
<comment type="caution">
    <text evidence="2">The sequence shown here is derived from an EMBL/GenBank/DDBJ whole genome shotgun (WGS) entry which is preliminary data.</text>
</comment>
<proteinExistence type="predicted"/>
<dbReference type="PANTHER" id="PTHR11905:SF159">
    <property type="entry name" value="ADAM METALLOPROTEASE"/>
    <property type="match status" value="1"/>
</dbReference>
<gene>
    <name evidence="2" type="ORF">BXP70_14920</name>
</gene>
<name>A0A243WBV3_9BACT</name>
<dbReference type="InterPro" id="IPR013783">
    <property type="entry name" value="Ig-like_fold"/>
</dbReference>
<reference evidence="2 3" key="1">
    <citation type="submission" date="2017-01" db="EMBL/GenBank/DDBJ databases">
        <title>A new Hymenobacter.</title>
        <authorList>
            <person name="Liang Y."/>
            <person name="Feng F."/>
        </authorList>
    </citation>
    <scope>NUCLEOTIDE SEQUENCE [LARGE SCALE GENOMIC DNA]</scope>
    <source>
        <strain evidence="2">MIMBbqt21</strain>
    </source>
</reference>
<evidence type="ECO:0000313" key="3">
    <source>
        <dbReference type="Proteomes" id="UP000194873"/>
    </source>
</evidence>
<dbReference type="RefSeq" id="WP_086594884.1">
    <property type="nucleotide sequence ID" value="NZ_MTSE01000007.1"/>
</dbReference>
<organism evidence="2 3">
    <name type="scientific">Hymenobacter crusticola</name>
    <dbReference type="NCBI Taxonomy" id="1770526"/>
    <lineage>
        <taxon>Bacteria</taxon>
        <taxon>Pseudomonadati</taxon>
        <taxon>Bacteroidota</taxon>
        <taxon>Cytophagia</taxon>
        <taxon>Cytophagales</taxon>
        <taxon>Hymenobacteraceae</taxon>
        <taxon>Hymenobacter</taxon>
    </lineage>
</organism>
<accession>A0A243WBV3</accession>
<dbReference type="AlphaFoldDB" id="A0A243WBV3"/>
<dbReference type="Proteomes" id="UP000194873">
    <property type="component" value="Unassembled WGS sequence"/>
</dbReference>
<dbReference type="SUPFAM" id="SSF55486">
    <property type="entry name" value="Metalloproteases ('zincins'), catalytic domain"/>
    <property type="match status" value="1"/>
</dbReference>
<dbReference type="Pfam" id="PF18962">
    <property type="entry name" value="Por_Secre_tail"/>
    <property type="match status" value="1"/>
</dbReference>
<protein>
    <recommendedName>
        <fullName evidence="1">Fibronectin type-III domain-containing protein</fullName>
    </recommendedName>
</protein>
<evidence type="ECO:0000313" key="2">
    <source>
        <dbReference type="EMBL" id="OUJ73124.1"/>
    </source>
</evidence>
<dbReference type="OrthoDB" id="9792152at2"/>
<sequence length="955" mass="101176">MLSIAAARLPSFWLRFLGVAGLLGAFLISPRHAAAQRVCWSDAPQASNAARVQHQHLARYRTVRFQLGMLQQLLQPAATPALRKASPTAAVLTLPLPDGTSTRMSVTEVQVMAPELAARYPAIKTYTAQGLDDASLTARLELTPDGFHAMLRLRNKTVYIEPAGPSDVTRHVVFERAAIQQRDSWVCRNTENTPAQNPQKPTATQQRLPNDNLLRTYRLALACTGEYAVAVAGTNPTKAAVLSKMVTSINRVNGVYGQELSVRLVLVANTDQLIYLDRTTDPYSNLSNNATLAKNQITTDSIIGTANYDIGHVFNTADGGIAGFGVVCRAGQKARGSTGLPNPTSDAFDIDYVAHEMGHQFGAEHTFNSVQGNCGGGNRVANSAYEPGSGSTIMAYAGICGTDDLQINSDPYFHSHSLDQITDYLTSTAGCSVNTPNGNLPPEVNAGSNYIIPINTPFTLTGTATDPDGDALTYSWEQFNLGVAGVPAAPQGDAPIFRALPPTSSSARTFPRLTDLLNNTTMLGEQLPTYDRRLLFRLVARDNRPTGGAINYDSMQVVVAANTGPFLVTSPSTTGATWYKGVAQPVTWDVANTTAAPINAASVRISLSTDGGLTFPTVLAASTPNDGSEVITLPSSLGNTTTARIKVEAIGNIFFAISRQNFTIQTPTAPSFVVSTTTPTTTVCSSSSPTPSIVAATPVLGFTNAITLSASNLPAGVTASFTANPISPGTSTQLFLTATNAATAGNYQLTLTATSGTISQTQLISFRVCAQPTAPLAPIALAAVLNNATVTLTWVDTAKDETGFEIERSATNNTSYQLITTTAANAASYTDLLPASGIYYYRVRAINAVGPSTYSDEVVVTYKVLAAQENVKVAGVSVYPNPSTGQFEVELENAQNGPVTLRVTDALGRVVQQHTLTKGASSLHYPLDLRQLANGVYHLYVGLPSGPTVLRLLKQ</sequence>
<dbReference type="Gene3D" id="3.40.390.10">
    <property type="entry name" value="Collagenase (Catalytic Domain)"/>
    <property type="match status" value="1"/>
</dbReference>
<dbReference type="CDD" id="cd00063">
    <property type="entry name" value="FN3"/>
    <property type="match status" value="1"/>
</dbReference>
<dbReference type="Pfam" id="PF13583">
    <property type="entry name" value="Reprolysin_4"/>
    <property type="match status" value="1"/>
</dbReference>
<dbReference type="SMART" id="SM00060">
    <property type="entry name" value="FN3"/>
    <property type="match status" value="2"/>
</dbReference>
<dbReference type="InterPro" id="IPR026444">
    <property type="entry name" value="Secre_tail"/>
</dbReference>
<feature type="domain" description="Fibronectin type-III" evidence="1">
    <location>
        <begin position="774"/>
        <end position="867"/>
    </location>
</feature>
<dbReference type="GO" id="GO:0008237">
    <property type="term" value="F:metallopeptidase activity"/>
    <property type="evidence" value="ECO:0007669"/>
    <property type="project" value="InterPro"/>
</dbReference>
<dbReference type="PROSITE" id="PS50853">
    <property type="entry name" value="FN3"/>
    <property type="match status" value="1"/>
</dbReference>
<evidence type="ECO:0000259" key="1">
    <source>
        <dbReference type="PROSITE" id="PS50853"/>
    </source>
</evidence>
<dbReference type="InterPro" id="IPR036116">
    <property type="entry name" value="FN3_sf"/>
</dbReference>
<dbReference type="PANTHER" id="PTHR11905">
    <property type="entry name" value="ADAM A DISINTEGRIN AND METALLOPROTEASE DOMAIN"/>
    <property type="match status" value="1"/>
</dbReference>
<dbReference type="EMBL" id="MTSE01000007">
    <property type="protein sequence ID" value="OUJ73124.1"/>
    <property type="molecule type" value="Genomic_DNA"/>
</dbReference>
<dbReference type="SUPFAM" id="SSF49265">
    <property type="entry name" value="Fibronectin type III"/>
    <property type="match status" value="1"/>
</dbReference>
<dbReference type="InterPro" id="IPR003961">
    <property type="entry name" value="FN3_dom"/>
</dbReference>